<dbReference type="InterPro" id="IPR006115">
    <property type="entry name" value="6PGDH_NADP-bd"/>
</dbReference>
<dbReference type="Pfam" id="PF09130">
    <property type="entry name" value="DUF1932"/>
    <property type="match status" value="1"/>
</dbReference>
<dbReference type="PANTHER" id="PTHR43060">
    <property type="entry name" value="3-HYDROXYISOBUTYRATE DEHYDROGENASE-LIKE 1, MITOCHONDRIAL-RELATED"/>
    <property type="match status" value="1"/>
</dbReference>
<dbReference type="GO" id="GO:0016491">
    <property type="term" value="F:oxidoreductase activity"/>
    <property type="evidence" value="ECO:0007669"/>
    <property type="project" value="UniProtKB-KW"/>
</dbReference>
<reference evidence="7" key="1">
    <citation type="submission" date="2017-09" db="EMBL/GenBank/DDBJ databases">
        <authorList>
            <person name="Varghese N."/>
            <person name="Submissions S."/>
        </authorList>
    </citation>
    <scope>NUCLEOTIDE SEQUENCE [LARGE SCALE GENOMIC DNA]</scope>
    <source>
        <strain evidence="7">DSM 44270</strain>
    </source>
</reference>
<name>A0A286GS59_9ACTN</name>
<feature type="domain" description="6-phosphogluconate dehydrogenase NADP-binding" evidence="4">
    <location>
        <begin position="5"/>
        <end position="113"/>
    </location>
</feature>
<evidence type="ECO:0000313" key="7">
    <source>
        <dbReference type="Proteomes" id="UP000219482"/>
    </source>
</evidence>
<evidence type="ECO:0000259" key="4">
    <source>
        <dbReference type="Pfam" id="PF03446"/>
    </source>
</evidence>
<sequence length="265" mass="27101">MTLRVAVLGLGEAGSEIARDLVAAGADVVGYDPLAITVDGVRSRGSEAEAVADADLVLSVNSSHDAMTALENALPGLRPGTLWADLNTASPGVKVALAERAVAQEVAVVDVALMSPVPGKGLRTPMLVSGDAADRYAGFLAGLGADVVVQPGPVGTAISRKLLRSVFYKGLAAAVVEALRGAEAAGCADWLRGNIAAELAGFDERTVDRLVDGTHTHARRRADEMAAATVQLEELGVPARVAPAARDLLVELRDAPADVAEGETA</sequence>
<dbReference type="GO" id="GO:0050661">
    <property type="term" value="F:NADP binding"/>
    <property type="evidence" value="ECO:0007669"/>
    <property type="project" value="InterPro"/>
</dbReference>
<comment type="similarity">
    <text evidence="1">Belongs to the HIBADH-related family.</text>
</comment>
<dbReference type="InterPro" id="IPR013328">
    <property type="entry name" value="6PGD_dom2"/>
</dbReference>
<evidence type="ECO:0000256" key="3">
    <source>
        <dbReference type="PIRSR" id="PIRSR000103-1"/>
    </source>
</evidence>
<dbReference type="SUPFAM" id="SSF51735">
    <property type="entry name" value="NAD(P)-binding Rossmann-fold domains"/>
    <property type="match status" value="1"/>
</dbReference>
<evidence type="ECO:0000256" key="1">
    <source>
        <dbReference type="ARBA" id="ARBA00009080"/>
    </source>
</evidence>
<proteinExistence type="inferred from homology"/>
<keyword evidence="7" id="KW-1185">Reference proteome</keyword>
<dbReference type="InterPro" id="IPR015814">
    <property type="entry name" value="Pgluconate_DH_NAD-bd_C"/>
</dbReference>
<dbReference type="OrthoDB" id="943692at2"/>
<dbReference type="PANTHER" id="PTHR43060:SF15">
    <property type="entry name" value="3-HYDROXYISOBUTYRATE DEHYDROGENASE-LIKE 1, MITOCHONDRIAL-RELATED"/>
    <property type="match status" value="1"/>
</dbReference>
<accession>A0A286GS59</accession>
<dbReference type="PIRSF" id="PIRSF000103">
    <property type="entry name" value="HIBADH"/>
    <property type="match status" value="1"/>
</dbReference>
<dbReference type="InterPro" id="IPR036291">
    <property type="entry name" value="NAD(P)-bd_dom_sf"/>
</dbReference>
<dbReference type="Gene3D" id="1.10.1040.10">
    <property type="entry name" value="N-(1-d-carboxylethyl)-l-norvaline Dehydrogenase, domain 2"/>
    <property type="match status" value="1"/>
</dbReference>
<evidence type="ECO:0000256" key="2">
    <source>
        <dbReference type="ARBA" id="ARBA00023002"/>
    </source>
</evidence>
<evidence type="ECO:0000313" key="6">
    <source>
        <dbReference type="EMBL" id="SOD98358.1"/>
    </source>
</evidence>
<gene>
    <name evidence="6" type="ORF">SAMN06272739_1857</name>
</gene>
<dbReference type="Proteomes" id="UP000219482">
    <property type="component" value="Unassembled WGS sequence"/>
</dbReference>
<feature type="active site" evidence="3">
    <location>
        <position position="161"/>
    </location>
</feature>
<dbReference type="SUPFAM" id="SSF48179">
    <property type="entry name" value="6-phosphogluconate dehydrogenase C-terminal domain-like"/>
    <property type="match status" value="1"/>
</dbReference>
<dbReference type="EMBL" id="OCNK01000002">
    <property type="protein sequence ID" value="SOD98358.1"/>
    <property type="molecule type" value="Genomic_DNA"/>
</dbReference>
<keyword evidence="2" id="KW-0560">Oxidoreductase</keyword>
<feature type="domain" description="Phosphogluconate dehydrogenase NAD-binding putative C-terminal" evidence="5">
    <location>
        <begin position="182"/>
        <end position="249"/>
    </location>
</feature>
<dbReference type="InterPro" id="IPR008927">
    <property type="entry name" value="6-PGluconate_DH-like_C_sf"/>
</dbReference>
<organism evidence="6 7">
    <name type="scientific">Blastococcus haudaquaticus</name>
    <dbReference type="NCBI Taxonomy" id="1938745"/>
    <lineage>
        <taxon>Bacteria</taxon>
        <taxon>Bacillati</taxon>
        <taxon>Actinomycetota</taxon>
        <taxon>Actinomycetes</taxon>
        <taxon>Geodermatophilales</taxon>
        <taxon>Geodermatophilaceae</taxon>
        <taxon>Blastococcus</taxon>
    </lineage>
</organism>
<dbReference type="AlphaFoldDB" id="A0A286GS59"/>
<dbReference type="Gene3D" id="3.40.50.720">
    <property type="entry name" value="NAD(P)-binding Rossmann-like Domain"/>
    <property type="match status" value="1"/>
</dbReference>
<dbReference type="RefSeq" id="WP_097183589.1">
    <property type="nucleotide sequence ID" value="NZ_OCNK01000002.1"/>
</dbReference>
<dbReference type="InterPro" id="IPR015815">
    <property type="entry name" value="HIBADH-related"/>
</dbReference>
<dbReference type="Pfam" id="PF03446">
    <property type="entry name" value="NAD_binding_2"/>
    <property type="match status" value="1"/>
</dbReference>
<protein>
    <submittedName>
        <fullName evidence="6">3-hydroxyisobutyrate dehydrogenase</fullName>
    </submittedName>
</protein>
<evidence type="ECO:0000259" key="5">
    <source>
        <dbReference type="Pfam" id="PF09130"/>
    </source>
</evidence>